<keyword evidence="3" id="KW-0596">Phosphopantetheine</keyword>
<sequence length="2309" mass="239350">MTGPSVEQLAAALRASVKETERLREENRALAARTEPVAIIGMACRFPGGVTSPADLWRLVADRRDAITEFPADRGWDLDRLVDPDPDRPGTSYVRHGGFLHDAAEFDAAFFGISPREALAMDPQQRLLLETTWEAVERAGIDPASLAGSRTGVFVGTSGQDYGSRPGPAELEGFSLTAGVASVLSGRLSYTLGLAGPAVTVDTACSSSLVAIHLAVRALRAGECTLALAGGVTVMATPAQFQGFSRQRGLSPDGRCRSFAAAADGTGLAEGAGVLLLAPLSEARRLGHPVLAVVRGSAVNSDGASNGLTAPSPAAQVAVIGDALADAGLAPSDVDAVEAHGTATTLGDPIEARALVDAYGRGRERPLRLGSVKSNIGHTQAAAGVAGVIKMVQAMRHGVLPATLHAAEPTPHVDWDGVTLLTEPELWPDTGRPARCGVSSFGISGTNAHVIVEAVPGRTEPSPGNGPAPVVLSGKTGDAVRAQAARLRDWLAEHPDLTPADVSLSLATGRTAFDHRAAVVADDRAGLLAALDNVDPVAGPGGRLAFLFTGQGAQRPGMGRQLRERHPVFARALDAVLAQWDFPLREVMWGPDDGRLNQTGWAQPALFAVEVALFRLLEHWGIRPDVVAGHSIGELSAAHVAGVLSLPDAARLVAARARLMQALPAGGAMLAVAATEDEIAPLCGASVSIAAVNGPSAVVVSGDEAAVAEIARALPGRRIKRLPVSHAFHSPRMDGMLDDFRAAAQGCEFHPPAIPIVSTRQPGDDLCTPEYWVRQVRDTVRFADAVTALTADGVRTFVELGPDAVLSGLVDGAVPVLRAGRDEPAAVAAAVAGLHARGVPVDWTALHAGTGARRVELPTYAFQRRRFWVEPRDTRHSEHPLLDTMISLAGGDGLVWSGRLTGSGWLADHRVGDRIVVPGTALLELALAAGQRCDCPRVDELTLHAPLVLPESGAELQLRVGEADGTGGRPVTISARTDGDWTRHATGTLTPATGSASTVDRQWPPPGAEPADVDGLYDTFAATGIDYGPAFRGVRAAWRHGADLLAEVSTDQPPAGFTVHPALLDTAVHPVALDGWDTARLPFSWRGVTWHGPAGTTLRVRLTRTGDTVSFTVADDTGRPVLDVDALTLRPAALTAGALFHLDWRPVARGTGTPEVRVETIPPGDVRATTGHALELVRSGLTGPPLVLLTRHGVAVPGDPDGDPAHAAVWGLVRSAQAEHPGRFVLVDTDGPLPDDLLTAAVATGEPELAVRGGELLAPRLTRLSTSDTLAVPDAPSWRLDVTRRGTLDGLTLAQTADAAVAPGEVRIAVRAAGLNFRDVLSTLGLYPGEPGPLGVEAAGIVTEAGAGTGLRPGDRVFGLVRGGIGPAAVADARLLARIPAGWSYTDAAATPVVFLTAYYALVELGQLRRGQSVLIHAGAGGVGMAAVQLARHLGAEVYATASPAKWDALRALGLDDDHLASSRDLGFADRFPGGFDVVLNSLTGEFVDASLGLLAPGGRFLELGKTDVRDPRDVHYRAFDLFDAAPGRLGELLAEVVGLFGRGVLRHLPVATWDVRRAPAAFRHLSQARHVGKVVLTVPAAADPAGTVLITGATGALGSAVALHLARQGFRDLLLLSRRGHDPALAAELAALGATATFAACDVADRDALAAVLTGRALTAVVHAAGVLDDGVVTSLTPERLDHVLRPKADAVTHLRELTRDHDLAEFVVFSSISGVTGSAGQANYAAANAFLDAWARNEGAVSVAWGPWADSAGMTARLGEADRARFARLGLGTLTEAGGLALFDAARTAAEPAVVAAVLTGTRPAARPARPGGDLLDLVRIQAAAVLGHATAADVAPDQPFTEQGFDSLTSVELRNRLAEHTGLRLPATVVFDHPTPAELAAFLRGQDNRPAPATVTSPVTEPIAIVGMSCRYPGGTDSPEALWRLLADGRDVVSGPPAGRGWSPGDFGDAPPRGGFLDDAGMFDAAFFGISPREALAMDPQQRLLLETSWQALERAAIDPHSLRGEQAGVFVGGSAQDYATGAVPAGLTGYRLTGGTPSVLSGRIAYTLGLTGPALTVDTACSSSLVAIHLAVRALRQGECTLALAGGVAVMATPAIFAEFARQGGLSPDGRCRSFSADADGTGWSEGAGMLVLERLSDARRNGHRVLAVVRGSAVNSDGASNGLTAPNGPSQQRVIRAALADAGLSPSDVDLVEAHGTGTRLGDPIEAHAVLATYGQDRDRPLWLGSVKANLGHTQAAAGVAGVIKSVLAMRHGQLPATPHIGTPTPEVDWDAGAVQLLTEPVSWPEGPRRAGVSSFGISGTNAH</sequence>
<feature type="domain" description="Carrier" evidence="11">
    <location>
        <begin position="1815"/>
        <end position="1890"/>
    </location>
</feature>
<dbReference type="InterPro" id="IPR014031">
    <property type="entry name" value="Ketoacyl_synth_C"/>
</dbReference>
<dbReference type="InterPro" id="IPR015083">
    <property type="entry name" value="NorB/c/GfsB-D-like_docking"/>
</dbReference>
<feature type="active site" description="Proton donor; for dehydratase activity" evidence="9">
    <location>
        <position position="1065"/>
    </location>
</feature>
<dbReference type="InterPro" id="IPR018201">
    <property type="entry name" value="Ketoacyl_synth_AS"/>
</dbReference>
<feature type="region of interest" description="C-terminal hotdog fold" evidence="9">
    <location>
        <begin position="1008"/>
        <end position="1138"/>
    </location>
</feature>
<comment type="caution">
    <text evidence="14">The sequence shown here is derived from an EMBL/GenBank/DDBJ whole genome shotgun (WGS) entry which is preliminary data.</text>
</comment>
<dbReference type="InterPro" id="IPR057326">
    <property type="entry name" value="KR_dom"/>
</dbReference>
<dbReference type="FunFam" id="3.40.47.10:FF:000019">
    <property type="entry name" value="Polyketide synthase type I"/>
    <property type="match status" value="2"/>
</dbReference>
<dbReference type="InterPro" id="IPR013968">
    <property type="entry name" value="PKS_KR"/>
</dbReference>
<comment type="cofactor">
    <cofactor evidence="1">
        <name>pantetheine 4'-phosphate</name>
        <dbReference type="ChEBI" id="CHEBI:47942"/>
    </cofactor>
</comment>
<evidence type="ECO:0000256" key="4">
    <source>
        <dbReference type="ARBA" id="ARBA00022553"/>
    </source>
</evidence>
<dbReference type="InterPro" id="IPR016035">
    <property type="entry name" value="Acyl_Trfase/lysoPLipase"/>
</dbReference>
<feature type="domain" description="PKS/mFAS DH" evidence="13">
    <location>
        <begin position="879"/>
        <end position="1138"/>
    </location>
</feature>
<dbReference type="SMART" id="SM00827">
    <property type="entry name" value="PKS_AT"/>
    <property type="match status" value="1"/>
</dbReference>
<name>A0A4Q7J004_9PSEU</name>
<gene>
    <name evidence="14" type="ORF">EWH70_35305</name>
</gene>
<dbReference type="InterPro" id="IPR013154">
    <property type="entry name" value="ADH-like_N"/>
</dbReference>
<accession>A0A4Q7J004</accession>
<dbReference type="InterPro" id="IPR014043">
    <property type="entry name" value="Acyl_transferase_dom"/>
</dbReference>
<evidence type="ECO:0000259" key="13">
    <source>
        <dbReference type="PROSITE" id="PS52019"/>
    </source>
</evidence>
<dbReference type="InterPro" id="IPR020841">
    <property type="entry name" value="PKS_Beta-ketoAc_synthase_dom"/>
</dbReference>
<dbReference type="InterPro" id="IPR016036">
    <property type="entry name" value="Malonyl_transacylase_ACP-bd"/>
</dbReference>
<keyword evidence="15" id="KW-1185">Reference proteome</keyword>
<dbReference type="Pfam" id="PF00698">
    <property type="entry name" value="Acyl_transf_1"/>
    <property type="match status" value="1"/>
</dbReference>
<dbReference type="InterPro" id="IPR049900">
    <property type="entry name" value="PKS_mFAS_DH"/>
</dbReference>
<dbReference type="Pfam" id="PF22953">
    <property type="entry name" value="SpnB_Rossmann"/>
    <property type="match status" value="1"/>
</dbReference>
<dbReference type="PANTHER" id="PTHR43775">
    <property type="entry name" value="FATTY ACID SYNTHASE"/>
    <property type="match status" value="1"/>
</dbReference>
<dbReference type="InterPro" id="IPR014030">
    <property type="entry name" value="Ketoacyl_synth_N"/>
</dbReference>
<dbReference type="Pfam" id="PF21089">
    <property type="entry name" value="PKS_DH_N"/>
    <property type="match status" value="1"/>
</dbReference>
<dbReference type="Pfam" id="PF00109">
    <property type="entry name" value="ketoacyl-synt"/>
    <property type="match status" value="2"/>
</dbReference>
<dbReference type="SMART" id="SM00829">
    <property type="entry name" value="PKS_ER"/>
    <property type="match status" value="1"/>
</dbReference>
<evidence type="ECO:0000256" key="8">
    <source>
        <dbReference type="ARBA" id="ARBA00023315"/>
    </source>
</evidence>
<dbReference type="SMART" id="SM00826">
    <property type="entry name" value="PKS_DH"/>
    <property type="match status" value="1"/>
</dbReference>
<dbReference type="SUPFAM" id="SSF51735">
    <property type="entry name" value="NAD(P)-binding Rossmann-fold domains"/>
    <property type="match status" value="3"/>
</dbReference>
<dbReference type="Gene3D" id="3.10.129.110">
    <property type="entry name" value="Polyketide synthase dehydratase"/>
    <property type="match status" value="1"/>
</dbReference>
<keyword evidence="7" id="KW-0511">Multifunctional enzyme</keyword>
<feature type="domain" description="Ketosynthase family 3 (KS3)" evidence="12">
    <location>
        <begin position="1903"/>
        <end position="2309"/>
    </location>
</feature>
<dbReference type="Gene3D" id="1.10.1200.10">
    <property type="entry name" value="ACP-like"/>
    <property type="match status" value="1"/>
</dbReference>
<dbReference type="Gene3D" id="3.40.366.10">
    <property type="entry name" value="Malonyl-Coenzyme A Acyl Carrier Protein, domain 2"/>
    <property type="match status" value="1"/>
</dbReference>
<dbReference type="InterPro" id="IPR016039">
    <property type="entry name" value="Thiolase-like"/>
</dbReference>
<evidence type="ECO:0000313" key="14">
    <source>
        <dbReference type="EMBL" id="RZQ59244.1"/>
    </source>
</evidence>
<evidence type="ECO:0000256" key="2">
    <source>
        <dbReference type="ARBA" id="ARBA00004792"/>
    </source>
</evidence>
<reference evidence="14 15" key="1">
    <citation type="submission" date="2019-02" db="EMBL/GenBank/DDBJ databases">
        <title>Draft genome sequence of Amycolatopsis sp. 8-3EHSu isolated from roots of Suaeda maritima.</title>
        <authorList>
            <person name="Duangmal K."/>
            <person name="Chantavorakit T."/>
        </authorList>
    </citation>
    <scope>NUCLEOTIDE SEQUENCE [LARGE SCALE GENOMIC DNA]</scope>
    <source>
        <strain evidence="14 15">8-3EHSu</strain>
    </source>
</reference>
<protein>
    <submittedName>
        <fullName evidence="14">SDR family NAD(P)-dependent oxidoreductase</fullName>
    </submittedName>
</protein>
<dbReference type="OrthoDB" id="9778690at2"/>
<dbReference type="GO" id="GO:0004312">
    <property type="term" value="F:fatty acid synthase activity"/>
    <property type="evidence" value="ECO:0007669"/>
    <property type="project" value="TreeGrafter"/>
</dbReference>
<dbReference type="InterPro" id="IPR020807">
    <property type="entry name" value="PKS_DH"/>
</dbReference>
<feature type="non-terminal residue" evidence="14">
    <location>
        <position position="2309"/>
    </location>
</feature>
<evidence type="ECO:0000256" key="10">
    <source>
        <dbReference type="SAM" id="MobiDB-lite"/>
    </source>
</evidence>
<dbReference type="GO" id="GO:0008270">
    <property type="term" value="F:zinc ion binding"/>
    <property type="evidence" value="ECO:0007669"/>
    <property type="project" value="InterPro"/>
</dbReference>
<dbReference type="PROSITE" id="PS50075">
    <property type="entry name" value="CARRIER"/>
    <property type="match status" value="1"/>
</dbReference>
<dbReference type="PROSITE" id="PS01162">
    <property type="entry name" value="QOR_ZETA_CRYSTAL"/>
    <property type="match status" value="1"/>
</dbReference>
<evidence type="ECO:0000256" key="7">
    <source>
        <dbReference type="ARBA" id="ARBA00023268"/>
    </source>
</evidence>
<dbReference type="SMART" id="SM00822">
    <property type="entry name" value="PKS_KR"/>
    <property type="match status" value="1"/>
</dbReference>
<dbReference type="PROSITE" id="PS00606">
    <property type="entry name" value="KS3_1"/>
    <property type="match status" value="2"/>
</dbReference>
<dbReference type="Gene3D" id="3.90.180.10">
    <property type="entry name" value="Medium-chain alcohol dehydrogenases, catalytic domain"/>
    <property type="match status" value="1"/>
</dbReference>
<dbReference type="SUPFAM" id="SSF52151">
    <property type="entry name" value="FabD/lysophospholipase-like"/>
    <property type="match status" value="1"/>
</dbReference>
<dbReference type="GO" id="GO:0031177">
    <property type="term" value="F:phosphopantetheine binding"/>
    <property type="evidence" value="ECO:0007669"/>
    <property type="project" value="InterPro"/>
</dbReference>
<dbReference type="Pfam" id="PF14765">
    <property type="entry name" value="PS-DH"/>
    <property type="match status" value="1"/>
</dbReference>
<dbReference type="Gene3D" id="3.40.50.720">
    <property type="entry name" value="NAD(P)-binding Rossmann-like Domain"/>
    <property type="match status" value="3"/>
</dbReference>
<dbReference type="SMART" id="SM00823">
    <property type="entry name" value="PKS_PP"/>
    <property type="match status" value="1"/>
</dbReference>
<dbReference type="InterPro" id="IPR042104">
    <property type="entry name" value="PKS_dehydratase_sf"/>
</dbReference>
<dbReference type="SUPFAM" id="SSF53901">
    <property type="entry name" value="Thiolase-like"/>
    <property type="match status" value="2"/>
</dbReference>
<dbReference type="InterPro" id="IPR020806">
    <property type="entry name" value="PKS_PP-bd"/>
</dbReference>
<dbReference type="Pfam" id="PF22621">
    <property type="entry name" value="CurL-like_PKS_C"/>
    <property type="match status" value="1"/>
</dbReference>
<dbReference type="PROSITE" id="PS52004">
    <property type="entry name" value="KS3_2"/>
    <property type="match status" value="2"/>
</dbReference>
<dbReference type="Pfam" id="PF13602">
    <property type="entry name" value="ADH_zinc_N_2"/>
    <property type="match status" value="1"/>
</dbReference>
<dbReference type="EMBL" id="SFCC01000030">
    <property type="protein sequence ID" value="RZQ59244.1"/>
    <property type="molecule type" value="Genomic_DNA"/>
</dbReference>
<dbReference type="SUPFAM" id="SSF55048">
    <property type="entry name" value="Probable ACP-binding domain of malonyl-CoA ACP transacylase"/>
    <property type="match status" value="1"/>
</dbReference>
<feature type="region of interest" description="Disordered" evidence="10">
    <location>
        <begin position="2289"/>
        <end position="2309"/>
    </location>
</feature>
<dbReference type="Gene3D" id="3.40.47.10">
    <property type="match status" value="2"/>
</dbReference>
<evidence type="ECO:0000256" key="6">
    <source>
        <dbReference type="ARBA" id="ARBA00023194"/>
    </source>
</evidence>
<keyword evidence="5" id="KW-0808">Transferase</keyword>
<dbReference type="InterPro" id="IPR050091">
    <property type="entry name" value="PKS_NRPS_Biosynth_Enz"/>
</dbReference>
<dbReference type="InterPro" id="IPR020843">
    <property type="entry name" value="ER"/>
</dbReference>
<dbReference type="Pfam" id="PF08659">
    <property type="entry name" value="KR"/>
    <property type="match status" value="1"/>
</dbReference>
<evidence type="ECO:0000256" key="5">
    <source>
        <dbReference type="ARBA" id="ARBA00022679"/>
    </source>
</evidence>
<organism evidence="14 15">
    <name type="scientific">Amycolatopsis suaedae</name>
    <dbReference type="NCBI Taxonomy" id="2510978"/>
    <lineage>
        <taxon>Bacteria</taxon>
        <taxon>Bacillati</taxon>
        <taxon>Actinomycetota</taxon>
        <taxon>Actinomycetes</taxon>
        <taxon>Pseudonocardiales</taxon>
        <taxon>Pseudonocardiaceae</taxon>
        <taxon>Amycolatopsis</taxon>
    </lineage>
</organism>
<dbReference type="InterPro" id="IPR009081">
    <property type="entry name" value="PP-bd_ACP"/>
</dbReference>
<dbReference type="GO" id="GO:0004315">
    <property type="term" value="F:3-oxoacyl-[acyl-carrier-protein] synthase activity"/>
    <property type="evidence" value="ECO:0007669"/>
    <property type="project" value="InterPro"/>
</dbReference>
<keyword evidence="6" id="KW-0045">Antibiotic biosynthesis</keyword>
<dbReference type="InterPro" id="IPR049552">
    <property type="entry name" value="PKS_DH_N"/>
</dbReference>
<dbReference type="SMART" id="SM00825">
    <property type="entry name" value="PKS_KS"/>
    <property type="match status" value="2"/>
</dbReference>
<dbReference type="Pfam" id="PF00550">
    <property type="entry name" value="PP-binding"/>
    <property type="match status" value="1"/>
</dbReference>
<feature type="region of interest" description="N-terminal hotdog fold" evidence="9">
    <location>
        <begin position="879"/>
        <end position="996"/>
    </location>
</feature>
<dbReference type="Pfam" id="PF08240">
    <property type="entry name" value="ADH_N"/>
    <property type="match status" value="1"/>
</dbReference>
<dbReference type="Pfam" id="PF02801">
    <property type="entry name" value="Ketoacyl-synt_C"/>
    <property type="match status" value="2"/>
</dbReference>
<evidence type="ECO:0000259" key="11">
    <source>
        <dbReference type="PROSITE" id="PS50075"/>
    </source>
</evidence>
<evidence type="ECO:0000256" key="3">
    <source>
        <dbReference type="ARBA" id="ARBA00022450"/>
    </source>
</evidence>
<dbReference type="GO" id="GO:0016491">
    <property type="term" value="F:oxidoreductase activity"/>
    <property type="evidence" value="ECO:0007669"/>
    <property type="project" value="InterPro"/>
</dbReference>
<dbReference type="Proteomes" id="UP000292003">
    <property type="component" value="Unassembled WGS sequence"/>
</dbReference>
<dbReference type="InterPro" id="IPR001227">
    <property type="entry name" value="Ac_transferase_dom_sf"/>
</dbReference>
<dbReference type="PANTHER" id="PTHR43775:SF51">
    <property type="entry name" value="INACTIVE PHENOLPHTHIOCEROL SYNTHESIS POLYKETIDE SYNTHASE TYPE I PKS1-RELATED"/>
    <property type="match status" value="1"/>
</dbReference>
<dbReference type="InterPro" id="IPR036291">
    <property type="entry name" value="NAD(P)-bd_dom_sf"/>
</dbReference>
<dbReference type="SMART" id="SM01294">
    <property type="entry name" value="PKS_PP_betabranch"/>
    <property type="match status" value="1"/>
</dbReference>
<evidence type="ECO:0000259" key="12">
    <source>
        <dbReference type="PROSITE" id="PS52004"/>
    </source>
</evidence>
<feature type="active site" description="Proton acceptor; for dehydratase activity" evidence="9">
    <location>
        <position position="909"/>
    </location>
</feature>
<dbReference type="Pfam" id="PF08990">
    <property type="entry name" value="Docking"/>
    <property type="match status" value="1"/>
</dbReference>
<dbReference type="SUPFAM" id="SSF50129">
    <property type="entry name" value="GroES-like"/>
    <property type="match status" value="1"/>
</dbReference>
<keyword evidence="4" id="KW-0597">Phosphoprotein</keyword>
<keyword evidence="8" id="KW-0012">Acyltransferase</keyword>
<evidence type="ECO:0000256" key="9">
    <source>
        <dbReference type="PROSITE-ProRule" id="PRU01363"/>
    </source>
</evidence>
<dbReference type="PROSITE" id="PS52019">
    <property type="entry name" value="PKS_MFAS_DH"/>
    <property type="match status" value="1"/>
</dbReference>
<dbReference type="CDD" id="cd05195">
    <property type="entry name" value="enoyl_red"/>
    <property type="match status" value="1"/>
</dbReference>
<evidence type="ECO:0000256" key="1">
    <source>
        <dbReference type="ARBA" id="ARBA00001957"/>
    </source>
</evidence>
<proteinExistence type="predicted"/>
<dbReference type="CDD" id="cd00833">
    <property type="entry name" value="PKS"/>
    <property type="match status" value="2"/>
</dbReference>
<dbReference type="GO" id="GO:0006633">
    <property type="term" value="P:fatty acid biosynthetic process"/>
    <property type="evidence" value="ECO:0007669"/>
    <property type="project" value="InterPro"/>
</dbReference>
<dbReference type="GO" id="GO:0033068">
    <property type="term" value="P:macrolide biosynthetic process"/>
    <property type="evidence" value="ECO:0007669"/>
    <property type="project" value="UniProtKB-ARBA"/>
</dbReference>
<dbReference type="SUPFAM" id="SSF47336">
    <property type="entry name" value="ACP-like"/>
    <property type="match status" value="1"/>
</dbReference>
<feature type="domain" description="Ketosynthase family 3 (KS3)" evidence="12">
    <location>
        <begin position="34"/>
        <end position="454"/>
    </location>
</feature>
<dbReference type="InterPro" id="IPR055123">
    <property type="entry name" value="SpnB-like_Rossmann"/>
</dbReference>
<evidence type="ECO:0000313" key="15">
    <source>
        <dbReference type="Proteomes" id="UP000292003"/>
    </source>
</evidence>
<dbReference type="InterPro" id="IPR011032">
    <property type="entry name" value="GroES-like_sf"/>
</dbReference>
<dbReference type="InterPro" id="IPR002364">
    <property type="entry name" value="Quin_OxRdtase/zeta-crystal_CS"/>
</dbReference>
<dbReference type="Gene3D" id="3.30.70.3290">
    <property type="match status" value="1"/>
</dbReference>
<dbReference type="InterPro" id="IPR049551">
    <property type="entry name" value="PKS_DH_C"/>
</dbReference>
<dbReference type="InterPro" id="IPR036736">
    <property type="entry name" value="ACP-like_sf"/>
</dbReference>
<comment type="pathway">
    <text evidence="2">Antibiotic biosynthesis.</text>
</comment>